<evidence type="ECO:0000313" key="3">
    <source>
        <dbReference type="Proteomes" id="UP001529510"/>
    </source>
</evidence>
<organism evidence="2 3">
    <name type="scientific">Cirrhinus mrigala</name>
    <name type="common">Mrigala</name>
    <dbReference type="NCBI Taxonomy" id="683832"/>
    <lineage>
        <taxon>Eukaryota</taxon>
        <taxon>Metazoa</taxon>
        <taxon>Chordata</taxon>
        <taxon>Craniata</taxon>
        <taxon>Vertebrata</taxon>
        <taxon>Euteleostomi</taxon>
        <taxon>Actinopterygii</taxon>
        <taxon>Neopterygii</taxon>
        <taxon>Teleostei</taxon>
        <taxon>Ostariophysi</taxon>
        <taxon>Cypriniformes</taxon>
        <taxon>Cyprinidae</taxon>
        <taxon>Labeoninae</taxon>
        <taxon>Labeonini</taxon>
        <taxon>Cirrhinus</taxon>
    </lineage>
</organism>
<dbReference type="AlphaFoldDB" id="A0ABD0R5A1"/>
<name>A0ABD0R5A1_CIRMR</name>
<gene>
    <name evidence="2" type="ORF">M9458_011403</name>
</gene>
<evidence type="ECO:0000313" key="2">
    <source>
        <dbReference type="EMBL" id="KAL0193107.1"/>
    </source>
</evidence>
<feature type="non-terminal residue" evidence="2">
    <location>
        <position position="58"/>
    </location>
</feature>
<feature type="non-terminal residue" evidence="2">
    <location>
        <position position="1"/>
    </location>
</feature>
<dbReference type="PROSITE" id="PS51854">
    <property type="entry name" value="CSPG"/>
    <property type="match status" value="1"/>
</dbReference>
<dbReference type="InterPro" id="IPR039005">
    <property type="entry name" value="CSPG_rpt"/>
</dbReference>
<reference evidence="2 3" key="1">
    <citation type="submission" date="2024-05" db="EMBL/GenBank/DDBJ databases">
        <title>Genome sequencing and assembly of Indian major carp, Cirrhinus mrigala (Hamilton, 1822).</title>
        <authorList>
            <person name="Mohindra V."/>
            <person name="Chowdhury L.M."/>
            <person name="Lal K."/>
            <person name="Jena J.K."/>
        </authorList>
    </citation>
    <scope>NUCLEOTIDE SEQUENCE [LARGE SCALE GENOMIC DNA]</scope>
    <source>
        <strain evidence="2">CM1030</strain>
        <tissue evidence="2">Blood</tissue>
    </source>
</reference>
<dbReference type="Pfam" id="PF16184">
    <property type="entry name" value="Cadherin_3"/>
    <property type="match status" value="1"/>
</dbReference>
<comment type="caution">
    <text evidence="2">The sequence shown here is derived from an EMBL/GenBank/DDBJ whole genome shotgun (WGS) entry which is preliminary data.</text>
</comment>
<accession>A0ABD0R5A1</accession>
<feature type="repeat" description="CSPG" evidence="1">
    <location>
        <begin position="1"/>
        <end position="58"/>
    </location>
</feature>
<keyword evidence="3" id="KW-1185">Reference proteome</keyword>
<dbReference type="EMBL" id="JAMKFB020000005">
    <property type="protein sequence ID" value="KAL0193107.1"/>
    <property type="molecule type" value="Genomic_DNA"/>
</dbReference>
<evidence type="ECO:0000256" key="1">
    <source>
        <dbReference type="PROSITE-ProRule" id="PRU01201"/>
    </source>
</evidence>
<dbReference type="Proteomes" id="UP001529510">
    <property type="component" value="Unassembled WGS sequence"/>
</dbReference>
<proteinExistence type="predicted"/>
<sequence>EIVLVSMPADGPVEAWESFPDGQDPTPTSSFTQQDVNEGTVWYRHYGSGTQRDTFQFQ</sequence>
<protein>
    <submittedName>
        <fullName evidence="2">Uncharacterized protein</fullName>
    </submittedName>
</protein>